<keyword evidence="4 7" id="KW-1133">Transmembrane helix</keyword>
<keyword evidence="5 7" id="KW-0472">Membrane</keyword>
<dbReference type="PANTHER" id="PTHR40064:SF1">
    <property type="entry name" value="MEMBRANE PROTEIN"/>
    <property type="match status" value="1"/>
</dbReference>
<keyword evidence="3 7" id="KW-0812">Transmembrane</keyword>
<dbReference type="Proteomes" id="UP000199668">
    <property type="component" value="Unassembled WGS sequence"/>
</dbReference>
<protein>
    <submittedName>
        <fullName evidence="9">Uncharacterized membrane protein YgaE, UPF0421/DUF939 family</fullName>
    </submittedName>
</protein>
<reference evidence="9 10" key="1">
    <citation type="submission" date="2016-10" db="EMBL/GenBank/DDBJ databases">
        <authorList>
            <person name="de Groot N.N."/>
        </authorList>
    </citation>
    <scope>NUCLEOTIDE SEQUENCE [LARGE SCALE GENOMIC DNA]</scope>
    <source>
        <strain evidence="9 10">CGMCC 1.6134</strain>
    </source>
</reference>
<dbReference type="PANTHER" id="PTHR40064">
    <property type="entry name" value="MEMBRANE PROTEIN-RELATED"/>
    <property type="match status" value="1"/>
</dbReference>
<feature type="transmembrane region" description="Helical" evidence="7">
    <location>
        <begin position="20"/>
        <end position="46"/>
    </location>
</feature>
<feature type="transmembrane region" description="Helical" evidence="7">
    <location>
        <begin position="127"/>
        <end position="144"/>
    </location>
</feature>
<keyword evidence="2" id="KW-1003">Cell membrane</keyword>
<evidence type="ECO:0000259" key="8">
    <source>
        <dbReference type="Pfam" id="PF11728"/>
    </source>
</evidence>
<dbReference type="RefSeq" id="WP_090925843.1">
    <property type="nucleotide sequence ID" value="NZ_FOTY01000003.1"/>
</dbReference>
<evidence type="ECO:0000256" key="5">
    <source>
        <dbReference type="ARBA" id="ARBA00023136"/>
    </source>
</evidence>
<evidence type="ECO:0000256" key="1">
    <source>
        <dbReference type="ARBA" id="ARBA00004651"/>
    </source>
</evidence>
<comment type="subcellular location">
    <subcellularLocation>
        <location evidence="1">Cell membrane</location>
        <topology evidence="1">Multi-pass membrane protein</topology>
    </subcellularLocation>
</comment>
<dbReference type="InterPro" id="IPR021062">
    <property type="entry name" value="ArAE_1_C"/>
</dbReference>
<dbReference type="InterPro" id="IPR010343">
    <property type="entry name" value="ArAE_1"/>
</dbReference>
<dbReference type="Pfam" id="PF06081">
    <property type="entry name" value="ArAE_1"/>
    <property type="match status" value="1"/>
</dbReference>
<dbReference type="Pfam" id="PF11728">
    <property type="entry name" value="ArAE_1_C"/>
    <property type="match status" value="1"/>
</dbReference>
<evidence type="ECO:0000256" key="6">
    <source>
        <dbReference type="SAM" id="MobiDB-lite"/>
    </source>
</evidence>
<dbReference type="OrthoDB" id="357521at2"/>
<dbReference type="GO" id="GO:0005886">
    <property type="term" value="C:plasma membrane"/>
    <property type="evidence" value="ECO:0007669"/>
    <property type="project" value="UniProtKB-SubCell"/>
</dbReference>
<feature type="domain" description="Putative aromatic acid exporter C-terminal" evidence="8">
    <location>
        <begin position="150"/>
        <end position="312"/>
    </location>
</feature>
<evidence type="ECO:0000256" key="7">
    <source>
        <dbReference type="SAM" id="Phobius"/>
    </source>
</evidence>
<dbReference type="AlphaFoldDB" id="A0A1I4JRG5"/>
<evidence type="ECO:0000256" key="2">
    <source>
        <dbReference type="ARBA" id="ARBA00022475"/>
    </source>
</evidence>
<proteinExistence type="predicted"/>
<dbReference type="EMBL" id="FOTY01000003">
    <property type="protein sequence ID" value="SFL68911.1"/>
    <property type="molecule type" value="Genomic_DNA"/>
</dbReference>
<dbReference type="InterPro" id="IPR038323">
    <property type="entry name" value="ArAE_1_C_sf"/>
</dbReference>
<name>A0A1I4JRG5_9BACI</name>
<feature type="compositionally biased region" description="Basic residues" evidence="6">
    <location>
        <begin position="328"/>
        <end position="339"/>
    </location>
</feature>
<sequence>MTGWKIGYRTVKTSVGAALSIFIAQLLSLEFYVSAGIITILCISVTKKESLRDSWERFAACLIGIVFAALLFEGLGYHFVSIAILFLLFIPTAVALGVRRGVVTSAVIILHLYTFENISTSIIVNEMLLIVIGIGIALIMNMYMPSRENDLIWKQVYLEDCFREIWREFAAYLKDGDVNWDGKEIAEAASIIEEAKGMALNNIENHFLRNDDYFYHYFKMREKQFDVIKRILPFISSLDRTVIQGKKMALFLQELSEGVSPGNTAEYFLKQLHALKEEIQEMELPKTREEFEVRSSLFYILNELESYLLVKKRFKPDSTRTRSVSGKRLNRDRKKRQAR</sequence>
<gene>
    <name evidence="9" type="ORF">SAMN04488054_103301</name>
</gene>
<dbReference type="Gene3D" id="1.20.120.940">
    <property type="entry name" value="Putative aromatic acid exporter, C-terminal domain"/>
    <property type="match status" value="1"/>
</dbReference>
<dbReference type="STRING" id="266892.SAMN04488054_103301"/>
<accession>A0A1I4JRG5</accession>
<feature type="region of interest" description="Disordered" evidence="6">
    <location>
        <begin position="319"/>
        <end position="339"/>
    </location>
</feature>
<feature type="transmembrane region" description="Helical" evidence="7">
    <location>
        <begin position="58"/>
        <end position="90"/>
    </location>
</feature>
<evidence type="ECO:0000313" key="10">
    <source>
        <dbReference type="Proteomes" id="UP000199668"/>
    </source>
</evidence>
<organism evidence="9 10">
    <name type="scientific">Salibacterium qingdaonense</name>
    <dbReference type="NCBI Taxonomy" id="266892"/>
    <lineage>
        <taxon>Bacteria</taxon>
        <taxon>Bacillati</taxon>
        <taxon>Bacillota</taxon>
        <taxon>Bacilli</taxon>
        <taxon>Bacillales</taxon>
        <taxon>Bacillaceae</taxon>
    </lineage>
</organism>
<evidence type="ECO:0000313" key="9">
    <source>
        <dbReference type="EMBL" id="SFL68911.1"/>
    </source>
</evidence>
<dbReference type="InterPro" id="IPR052984">
    <property type="entry name" value="UPF0421"/>
</dbReference>
<keyword evidence="10" id="KW-1185">Reference proteome</keyword>
<evidence type="ECO:0000256" key="4">
    <source>
        <dbReference type="ARBA" id="ARBA00022989"/>
    </source>
</evidence>
<evidence type="ECO:0000256" key="3">
    <source>
        <dbReference type="ARBA" id="ARBA00022692"/>
    </source>
</evidence>